<protein>
    <recommendedName>
        <fullName evidence="2">Ras guanine nucleotide exchange factor glfB-like C-terminal domain-containing protein</fullName>
    </recommendedName>
</protein>
<dbReference type="Proteomes" id="UP000002630">
    <property type="component" value="Linkage Group LG16"/>
</dbReference>
<dbReference type="PANTHER" id="PTHR36127">
    <property type="entry name" value="EXPRESSED PROTEIN"/>
    <property type="match status" value="1"/>
</dbReference>
<dbReference type="EMBL" id="FN649086">
    <property type="protein sequence ID" value="CBJ27835.1"/>
    <property type="molecule type" value="Genomic_DNA"/>
</dbReference>
<reference evidence="3 4" key="1">
    <citation type="journal article" date="2010" name="Nature">
        <title>The Ectocarpus genome and the independent evolution of multicellularity in brown algae.</title>
        <authorList>
            <person name="Cock J.M."/>
            <person name="Sterck L."/>
            <person name="Rouze P."/>
            <person name="Scornet D."/>
            <person name="Allen A.E."/>
            <person name="Amoutzias G."/>
            <person name="Anthouard V."/>
            <person name="Artiguenave F."/>
            <person name="Aury J.M."/>
            <person name="Badger J.H."/>
            <person name="Beszteri B."/>
            <person name="Billiau K."/>
            <person name="Bonnet E."/>
            <person name="Bothwell J.H."/>
            <person name="Bowler C."/>
            <person name="Boyen C."/>
            <person name="Brownlee C."/>
            <person name="Carrano C.J."/>
            <person name="Charrier B."/>
            <person name="Cho G.Y."/>
            <person name="Coelho S.M."/>
            <person name="Collen J."/>
            <person name="Corre E."/>
            <person name="Da Silva C."/>
            <person name="Delage L."/>
            <person name="Delaroque N."/>
            <person name="Dittami S.M."/>
            <person name="Doulbeau S."/>
            <person name="Elias M."/>
            <person name="Farnham G."/>
            <person name="Gachon C.M."/>
            <person name="Gschloessl B."/>
            <person name="Heesch S."/>
            <person name="Jabbari K."/>
            <person name="Jubin C."/>
            <person name="Kawai H."/>
            <person name="Kimura K."/>
            <person name="Kloareg B."/>
            <person name="Kupper F.C."/>
            <person name="Lang D."/>
            <person name="Le Bail A."/>
            <person name="Leblanc C."/>
            <person name="Lerouge P."/>
            <person name="Lohr M."/>
            <person name="Lopez P.J."/>
            <person name="Martens C."/>
            <person name="Maumus F."/>
            <person name="Michel G."/>
            <person name="Miranda-Saavedra D."/>
            <person name="Morales J."/>
            <person name="Moreau H."/>
            <person name="Motomura T."/>
            <person name="Nagasato C."/>
            <person name="Napoli C.A."/>
            <person name="Nelson D.R."/>
            <person name="Nyvall-Collen P."/>
            <person name="Peters A.F."/>
            <person name="Pommier C."/>
            <person name="Potin P."/>
            <person name="Poulain J."/>
            <person name="Quesneville H."/>
            <person name="Read B."/>
            <person name="Rensing S.A."/>
            <person name="Ritter A."/>
            <person name="Rousvoal S."/>
            <person name="Samanta M."/>
            <person name="Samson G."/>
            <person name="Schroeder D.C."/>
            <person name="Segurens B."/>
            <person name="Strittmatter M."/>
            <person name="Tonon T."/>
            <person name="Tregear J.W."/>
            <person name="Valentin K."/>
            <person name="von Dassow P."/>
            <person name="Yamagishi T."/>
            <person name="Van de Peer Y."/>
            <person name="Wincker P."/>
        </authorList>
    </citation>
    <scope>NUCLEOTIDE SEQUENCE [LARGE SCALE GENOMIC DNA]</scope>
    <source>
        <strain evidence="4">Ec32 / CCAP1310/4</strain>
    </source>
</reference>
<keyword evidence="4" id="KW-1185">Reference proteome</keyword>
<dbReference type="AlphaFoldDB" id="D7G7V4"/>
<dbReference type="OrthoDB" id="18123at2759"/>
<dbReference type="EMBL" id="FN649741">
    <property type="protein sequence ID" value="CBJ27835.1"/>
    <property type="molecule type" value="Genomic_DNA"/>
</dbReference>
<dbReference type="InParanoid" id="D7G7V4"/>
<feature type="compositionally biased region" description="Pro residues" evidence="1">
    <location>
        <begin position="1"/>
        <end position="19"/>
    </location>
</feature>
<gene>
    <name evidence="3" type="ORF">Esi_0085_0101</name>
</gene>
<feature type="domain" description="Ras guanine nucleotide exchange factor glfB-like C-terminal" evidence="2">
    <location>
        <begin position="67"/>
        <end position="198"/>
    </location>
</feature>
<name>D7G7V4_ECTSI</name>
<organism evidence="3 4">
    <name type="scientific">Ectocarpus siliculosus</name>
    <name type="common">Brown alga</name>
    <name type="synonym">Conferva siliculosa</name>
    <dbReference type="NCBI Taxonomy" id="2880"/>
    <lineage>
        <taxon>Eukaryota</taxon>
        <taxon>Sar</taxon>
        <taxon>Stramenopiles</taxon>
        <taxon>Ochrophyta</taxon>
        <taxon>PX clade</taxon>
        <taxon>Phaeophyceae</taxon>
        <taxon>Ectocarpales</taxon>
        <taxon>Ectocarpaceae</taxon>
        <taxon>Ectocarpus</taxon>
    </lineage>
</organism>
<evidence type="ECO:0000256" key="1">
    <source>
        <dbReference type="SAM" id="MobiDB-lite"/>
    </source>
</evidence>
<evidence type="ECO:0000259" key="2">
    <source>
        <dbReference type="Pfam" id="PF24929"/>
    </source>
</evidence>
<proteinExistence type="predicted"/>
<dbReference type="Pfam" id="PF24929">
    <property type="entry name" value="GlfB_C"/>
    <property type="match status" value="1"/>
</dbReference>
<accession>D7G7V4</accession>
<evidence type="ECO:0000313" key="4">
    <source>
        <dbReference type="Proteomes" id="UP000002630"/>
    </source>
</evidence>
<dbReference type="eggNOG" id="ENOG502SDP3">
    <property type="taxonomic scope" value="Eukaryota"/>
</dbReference>
<dbReference type="InterPro" id="IPR056651">
    <property type="entry name" value="GlfB-like_C"/>
</dbReference>
<feature type="region of interest" description="Disordered" evidence="1">
    <location>
        <begin position="1"/>
        <end position="23"/>
    </location>
</feature>
<sequence>MASPPPALQPPRDVLPPAPTQAQGPEETWALIARLTSTLVHELEPERMAEVERGLASIADRVTGTTDLEMVVPELIHLLGGDGKALRALKMVDQGVVLLGVHHMKGGVTRGLVTKDVRSASGWQIGMDVFEQYVQVYHKRREQSVDDMYSQTVDGADNHFELDFEVRATFDREMTQLTAAGLRVQRLVCSPTMQPEMRVQLESRILGDLIIL</sequence>
<evidence type="ECO:0000313" key="3">
    <source>
        <dbReference type="EMBL" id="CBJ27835.1"/>
    </source>
</evidence>
<dbReference type="PANTHER" id="PTHR36127:SF1">
    <property type="entry name" value="COMM DOMAIN-CONTAINING PROTEIN"/>
    <property type="match status" value="1"/>
</dbReference>